<dbReference type="Proteomes" id="UP000277212">
    <property type="component" value="Unassembled WGS sequence"/>
</dbReference>
<evidence type="ECO:0000256" key="1">
    <source>
        <dbReference type="SAM" id="MobiDB-lite"/>
    </source>
</evidence>
<dbReference type="OrthoDB" id="5041644at2759"/>
<evidence type="ECO:0000313" key="2">
    <source>
        <dbReference type="EMBL" id="RMJ08868.1"/>
    </source>
</evidence>
<sequence>MLISYTYLLASYAAQVLGQAWKKDFGPGSNYRGERALRASAPGNVSDEDWPSLMADCDLIRRWPIPGYNISQPYEDADSIDGWAVSLTVRAKIPAKGIVTNDDTDAVFAGSMIRLEPPSALVDDVVERQGFYTPHPSWRVSLGYYFLNRNSRFSGHELERLVYGNGSCEDSFNDTCLDALENSPTWNGREWEIGNPRNPPECKLTVDMTSILAAENYTRWSDEISKDKAKNITWLRGTEFVSFVSPLNTPDQYGLGVRDASYSADMVLVTWGYTKNRSSESYYDTEEARQPVSKLVCMRGLNNTPEENKRIEDERNEGKEGEEQEGEDDSAAVGGRETMLPTLVLFLPLAVLFALL</sequence>
<accession>A0A3M2RU99</accession>
<dbReference type="AlphaFoldDB" id="A0A3M2RU99"/>
<reference evidence="2 3" key="1">
    <citation type="submission" date="2017-06" db="EMBL/GenBank/DDBJ databases">
        <title>Comparative genomic analysis of Ambrosia Fusariam Clade fungi.</title>
        <authorList>
            <person name="Stajich J.E."/>
            <person name="Carrillo J."/>
            <person name="Kijimoto T."/>
            <person name="Eskalen A."/>
            <person name="O'Donnell K."/>
            <person name="Kasson M."/>
        </authorList>
    </citation>
    <scope>NUCLEOTIDE SEQUENCE [LARGE SCALE GENOMIC DNA]</scope>
    <source>
        <strain evidence="2">UCR3666</strain>
    </source>
</reference>
<feature type="compositionally biased region" description="Basic and acidic residues" evidence="1">
    <location>
        <begin position="306"/>
        <end position="321"/>
    </location>
</feature>
<name>A0A3M2RU99_9HYPO</name>
<gene>
    <name evidence="2" type="ORF">CDV36_011508</name>
</gene>
<protein>
    <submittedName>
        <fullName evidence="2">Uncharacterized protein</fullName>
    </submittedName>
</protein>
<keyword evidence="3" id="KW-1185">Reference proteome</keyword>
<evidence type="ECO:0000313" key="3">
    <source>
        <dbReference type="Proteomes" id="UP000277212"/>
    </source>
</evidence>
<comment type="caution">
    <text evidence="2">The sequence shown here is derived from an EMBL/GenBank/DDBJ whole genome shotgun (WGS) entry which is preliminary data.</text>
</comment>
<proteinExistence type="predicted"/>
<feature type="region of interest" description="Disordered" evidence="1">
    <location>
        <begin position="303"/>
        <end position="334"/>
    </location>
</feature>
<dbReference type="EMBL" id="NKUJ01000266">
    <property type="protein sequence ID" value="RMJ08868.1"/>
    <property type="molecule type" value="Genomic_DNA"/>
</dbReference>
<organism evidence="2 3">
    <name type="scientific">Fusarium kuroshium</name>
    <dbReference type="NCBI Taxonomy" id="2010991"/>
    <lineage>
        <taxon>Eukaryota</taxon>
        <taxon>Fungi</taxon>
        <taxon>Dikarya</taxon>
        <taxon>Ascomycota</taxon>
        <taxon>Pezizomycotina</taxon>
        <taxon>Sordariomycetes</taxon>
        <taxon>Hypocreomycetidae</taxon>
        <taxon>Hypocreales</taxon>
        <taxon>Nectriaceae</taxon>
        <taxon>Fusarium</taxon>
        <taxon>Fusarium solani species complex</taxon>
    </lineage>
</organism>